<dbReference type="InterPro" id="IPR011604">
    <property type="entry name" value="PDDEXK-like_dom_sf"/>
</dbReference>
<sequence length="321" mass="36987">MGQLKNTFSWSFSAAEDFEQCRRRRYWSKYGMWGGWARNATEEQKTAYRLNKMDNRWGLMGQAAENAIMWVLKQHQQGMPVDADAAWKTIARPFMTKKWNESTEGNWRSAPKQFCCLRGHYYKTLGGEEEKEAKRQLAAQIQNCISNFIGKVLPRIGAIKPNQEFQIATPEQGGDVEHFIYEGVKIYSIPDYAYRMGDEVHIHDWKAGKIKADQHKLQLSLYALWAIVKHGASLDKIFLYVEYLNEGQVLPFQITEEQLEETKALMSDSVGEMTEYLVDHDREKNEPLPKDEWELAIDPASCGQCNFLELCKPELDALGGV</sequence>
<dbReference type="AlphaFoldDB" id="A0A6C2UEI6"/>
<dbReference type="Gene3D" id="3.90.320.10">
    <property type="match status" value="1"/>
</dbReference>
<dbReference type="InterPro" id="IPR038726">
    <property type="entry name" value="PDDEXK_AddAB-type"/>
</dbReference>
<dbReference type="EMBL" id="CAAHFG010000005">
    <property type="protein sequence ID" value="VGO17947.1"/>
    <property type="molecule type" value="Genomic_DNA"/>
</dbReference>
<evidence type="ECO:0000313" key="3">
    <source>
        <dbReference type="Proteomes" id="UP000366872"/>
    </source>
</evidence>
<dbReference type="Proteomes" id="UP000366872">
    <property type="component" value="Unassembled WGS sequence"/>
</dbReference>
<gene>
    <name evidence="2" type="ORF">PDESU_06549</name>
</gene>
<dbReference type="Pfam" id="PF12705">
    <property type="entry name" value="PDDEXK_1"/>
    <property type="match status" value="1"/>
</dbReference>
<evidence type="ECO:0000313" key="2">
    <source>
        <dbReference type="EMBL" id="VGO17947.1"/>
    </source>
</evidence>
<protein>
    <recommendedName>
        <fullName evidence="1">PD-(D/E)XK endonuclease-like domain-containing protein</fullName>
    </recommendedName>
</protein>
<feature type="domain" description="PD-(D/E)XK endonuclease-like" evidence="1">
    <location>
        <begin position="10"/>
        <end position="312"/>
    </location>
</feature>
<name>A0A6C2UEI6_PONDE</name>
<organism evidence="2 3">
    <name type="scientific">Pontiella desulfatans</name>
    <dbReference type="NCBI Taxonomy" id="2750659"/>
    <lineage>
        <taxon>Bacteria</taxon>
        <taxon>Pseudomonadati</taxon>
        <taxon>Kiritimatiellota</taxon>
        <taxon>Kiritimatiellia</taxon>
        <taxon>Kiritimatiellales</taxon>
        <taxon>Pontiellaceae</taxon>
        <taxon>Pontiella</taxon>
    </lineage>
</organism>
<reference evidence="2 3" key="1">
    <citation type="submission" date="2019-04" db="EMBL/GenBank/DDBJ databases">
        <authorList>
            <person name="Van Vliet M D."/>
        </authorList>
    </citation>
    <scope>NUCLEOTIDE SEQUENCE [LARGE SCALE GENOMIC DNA]</scope>
    <source>
        <strain evidence="2 3">F1</strain>
    </source>
</reference>
<evidence type="ECO:0000259" key="1">
    <source>
        <dbReference type="Pfam" id="PF12705"/>
    </source>
</evidence>
<proteinExistence type="predicted"/>
<dbReference type="RefSeq" id="WP_136083399.1">
    <property type="nucleotide sequence ID" value="NZ_CAAHFG010000005.1"/>
</dbReference>
<keyword evidence="3" id="KW-1185">Reference proteome</keyword>
<accession>A0A6C2UEI6</accession>